<sequence>MSYEGERVGSGMEPYSTEPVTLIEEVFPQDTNAYNTLFGGRLLSLMDKAGGIACAKFAHREFVTISIDTLTFIAPARQGDLLEVSGQVVYTSSHTACTKVTAYTMSKATWEKSIICEGYFFFVAIDSMMRPIPVPQFTPESEEELAEWAKAKAIRDNMLAQKAKREG</sequence>
<organism evidence="5">
    <name type="scientific">uncultured Rhodobacterales bacterium HF0010_04M21</name>
    <dbReference type="NCBI Taxonomy" id="710782"/>
    <lineage>
        <taxon>Bacteria</taxon>
        <taxon>Pseudomonadati</taxon>
        <taxon>Pseudomonadota</taxon>
        <taxon>Alphaproteobacteria</taxon>
        <taxon>Rhodobacterales</taxon>
        <taxon>environmental samples</taxon>
    </lineage>
</organism>
<dbReference type="Gene3D" id="3.10.129.10">
    <property type="entry name" value="Hotdog Thioesterase"/>
    <property type="match status" value="1"/>
</dbReference>
<keyword evidence="2 3" id="KW-0378">Hydrolase</keyword>
<dbReference type="PANTHER" id="PTHR11049">
    <property type="entry name" value="ACYL COENZYME A THIOESTER HYDROLASE"/>
    <property type="match status" value="1"/>
</dbReference>
<reference evidence="5" key="1">
    <citation type="journal article" date="2011" name="Environ. Microbiol.">
        <title>Time-series analyses of Monterey Bay coastal microbial picoplankton using a 'genome proxy' microarray.</title>
        <authorList>
            <person name="Rich V.I."/>
            <person name="Pham V.D."/>
            <person name="Eppley J."/>
            <person name="Shi Y."/>
            <person name="DeLong E.F."/>
        </authorList>
    </citation>
    <scope>NUCLEOTIDE SEQUENCE</scope>
</reference>
<accession>E0XQF7</accession>
<dbReference type="GO" id="GO:0052816">
    <property type="term" value="F:long-chain fatty acyl-CoA hydrolase activity"/>
    <property type="evidence" value="ECO:0007669"/>
    <property type="project" value="TreeGrafter"/>
</dbReference>
<dbReference type="GO" id="GO:0006637">
    <property type="term" value="P:acyl-CoA metabolic process"/>
    <property type="evidence" value="ECO:0007669"/>
    <property type="project" value="TreeGrafter"/>
</dbReference>
<dbReference type="EMBL" id="GU474843">
    <property type="protein sequence ID" value="ADI16648.1"/>
    <property type="molecule type" value="Genomic_DNA"/>
</dbReference>
<dbReference type="Pfam" id="PF03061">
    <property type="entry name" value="4HBT"/>
    <property type="match status" value="1"/>
</dbReference>
<evidence type="ECO:0000313" key="5">
    <source>
        <dbReference type="EMBL" id="ADI16648.1"/>
    </source>
</evidence>
<dbReference type="InterPro" id="IPR006683">
    <property type="entry name" value="Thioestr_dom"/>
</dbReference>
<dbReference type="GO" id="GO:0005829">
    <property type="term" value="C:cytosol"/>
    <property type="evidence" value="ECO:0007669"/>
    <property type="project" value="TreeGrafter"/>
</dbReference>
<feature type="domain" description="HotDog ACOT-type" evidence="4">
    <location>
        <begin position="16"/>
        <end position="128"/>
    </location>
</feature>
<dbReference type="CDD" id="cd03442">
    <property type="entry name" value="BFIT_BACH"/>
    <property type="match status" value="1"/>
</dbReference>
<dbReference type="GO" id="GO:0009062">
    <property type="term" value="P:fatty acid catabolic process"/>
    <property type="evidence" value="ECO:0007669"/>
    <property type="project" value="TreeGrafter"/>
</dbReference>
<evidence type="ECO:0000256" key="2">
    <source>
        <dbReference type="ARBA" id="ARBA00022801"/>
    </source>
</evidence>
<name>E0XQF7_9RHOB</name>
<dbReference type="PROSITE" id="PS51770">
    <property type="entry name" value="HOTDOG_ACOT"/>
    <property type="match status" value="1"/>
</dbReference>
<dbReference type="SUPFAM" id="SSF54637">
    <property type="entry name" value="Thioesterase/thiol ester dehydrase-isomerase"/>
    <property type="match status" value="1"/>
</dbReference>
<protein>
    <submittedName>
        <fullName evidence="5">Acyl-CoA hydrolase</fullName>
    </submittedName>
</protein>
<evidence type="ECO:0000259" key="4">
    <source>
        <dbReference type="PROSITE" id="PS51770"/>
    </source>
</evidence>
<evidence type="ECO:0000256" key="1">
    <source>
        <dbReference type="ARBA" id="ARBA00010458"/>
    </source>
</evidence>
<dbReference type="AlphaFoldDB" id="E0XQF7"/>
<comment type="similarity">
    <text evidence="1">Belongs to the acyl coenzyme A hydrolase family.</text>
</comment>
<dbReference type="PANTHER" id="PTHR11049:SF24">
    <property type="entry name" value="CYTOSOLIC ACYL COENZYME A THIOESTER HYDROLASE"/>
    <property type="match status" value="1"/>
</dbReference>
<proteinExistence type="inferred from homology"/>
<dbReference type="InterPro" id="IPR029069">
    <property type="entry name" value="HotDog_dom_sf"/>
</dbReference>
<dbReference type="InterPro" id="IPR040170">
    <property type="entry name" value="Cytosol_ACT"/>
</dbReference>
<evidence type="ECO:0000256" key="3">
    <source>
        <dbReference type="PROSITE-ProRule" id="PRU01106"/>
    </source>
</evidence>
<dbReference type="InterPro" id="IPR033120">
    <property type="entry name" value="HOTDOG_ACOT"/>
</dbReference>